<reference evidence="1" key="1">
    <citation type="journal article" date="2023" name="Access Microbiol">
        <title>De-novo genome assembly for Akanthomyces muscarius, a biocontrol agent of insect agricultural pests.</title>
        <authorList>
            <person name="Erdos Z."/>
            <person name="Studholme D.J."/>
            <person name="Raymond B."/>
            <person name="Sharma M."/>
        </authorList>
    </citation>
    <scope>NUCLEOTIDE SEQUENCE</scope>
    <source>
        <strain evidence="1">Ve6</strain>
    </source>
</reference>
<dbReference type="GeneID" id="80887720"/>
<comment type="caution">
    <text evidence="1">The sequence shown here is derived from an EMBL/GenBank/DDBJ whole genome shotgun (WGS) entry which is preliminary data.</text>
</comment>
<protein>
    <submittedName>
        <fullName evidence="1">Uncharacterized protein</fullName>
    </submittedName>
</protein>
<keyword evidence="2" id="KW-1185">Reference proteome</keyword>
<dbReference type="KEGG" id="amus:LMH87_000561"/>
<name>A0A9W8QES9_AKAMU</name>
<evidence type="ECO:0000313" key="2">
    <source>
        <dbReference type="Proteomes" id="UP001144673"/>
    </source>
</evidence>
<dbReference type="EMBL" id="JAJHUN010000007">
    <property type="protein sequence ID" value="KAJ4155307.1"/>
    <property type="molecule type" value="Genomic_DNA"/>
</dbReference>
<evidence type="ECO:0000313" key="1">
    <source>
        <dbReference type="EMBL" id="KAJ4155307.1"/>
    </source>
</evidence>
<accession>A0A9W8QES9</accession>
<proteinExistence type="predicted"/>
<dbReference type="RefSeq" id="XP_056055431.1">
    <property type="nucleotide sequence ID" value="XM_056198486.1"/>
</dbReference>
<organism evidence="1 2">
    <name type="scientific">Akanthomyces muscarius</name>
    <name type="common">Entomopathogenic fungus</name>
    <name type="synonym">Lecanicillium muscarium</name>
    <dbReference type="NCBI Taxonomy" id="2231603"/>
    <lineage>
        <taxon>Eukaryota</taxon>
        <taxon>Fungi</taxon>
        <taxon>Dikarya</taxon>
        <taxon>Ascomycota</taxon>
        <taxon>Pezizomycotina</taxon>
        <taxon>Sordariomycetes</taxon>
        <taxon>Hypocreomycetidae</taxon>
        <taxon>Hypocreales</taxon>
        <taxon>Cordycipitaceae</taxon>
        <taxon>Akanthomyces</taxon>
    </lineage>
</organism>
<sequence length="321" mass="34767">MQSVPGCSADVQYRVAKPVNRRELAALASARNAKNTPNNLKTHTELLAYSLGAGNFSPGSNTDSIDSGISMASRSTLKSGSELFEASPTTDFVDDNFFFVGDMRMQEDNNMWLNLSAFGEASPQSSEVLPSSPECQAVQSCSASLSTETSPLQIYPAYVTVQDCYHGEKIDQLLCEVMGHQWPVVTSYGPASVTDALSVLRDALNQLDILSNCAICMSSCKSMSLIRVITKAVSGHITSLCDSSNTFDEVAMHLGTYSADSAEECHFVYTQIMRRHVKRFADVADSFARDAQRAGWLVHVLSLQGVAAEARTLAHSEFGSM</sequence>
<dbReference type="Proteomes" id="UP001144673">
    <property type="component" value="Chromosome 6"/>
</dbReference>
<dbReference type="AlphaFoldDB" id="A0A9W8QES9"/>
<gene>
    <name evidence="1" type="ORF">LMH87_000561</name>
</gene>